<dbReference type="EC" id="2.10.1.1" evidence="6"/>
<keyword evidence="6" id="KW-0500">Molybdenum</keyword>
<keyword evidence="4 6" id="KW-0501">Molybdenum cofactor biosynthesis</keyword>
<dbReference type="PANTHER" id="PTHR10192:SF5">
    <property type="entry name" value="GEPHYRIN"/>
    <property type="match status" value="1"/>
</dbReference>
<dbReference type="Pfam" id="PF00994">
    <property type="entry name" value="MoCF_biosynth"/>
    <property type="match status" value="1"/>
</dbReference>
<comment type="similarity">
    <text evidence="3 6">Belongs to the MoeA family.</text>
</comment>
<dbReference type="PROSITE" id="PS01079">
    <property type="entry name" value="MOCF_BIOSYNTHESIS_2"/>
    <property type="match status" value="1"/>
</dbReference>
<dbReference type="InterPro" id="IPR008284">
    <property type="entry name" value="MoCF_biosynth_CS"/>
</dbReference>
<dbReference type="Pfam" id="PF03453">
    <property type="entry name" value="MoeA_N"/>
    <property type="match status" value="1"/>
</dbReference>
<dbReference type="InterPro" id="IPR036135">
    <property type="entry name" value="MoeA_linker/N_sf"/>
</dbReference>
<keyword evidence="6" id="KW-0460">Magnesium</keyword>
<dbReference type="SUPFAM" id="SSF63882">
    <property type="entry name" value="MoeA N-terminal region -like"/>
    <property type="match status" value="1"/>
</dbReference>
<sequence length="397" mass="43580">MMSYMVSVETAKNILEANLIDGKITLCPLLESLGFVLSEAIFSPIDIPSFDNSAMDGYAIRWEQGNGSRKLKTQSMMRAGETNHTAIQTGEAIRIFTGAPTPTGADTIIPQEYVTVQNGSIHFDWERFEKGANFRKMGAQNRQGDLIAEKGTVVSPGMVGLLASVGISEVPVYAAPKVGLLLTGDELVEVGQPLSFGKIYNANGPILNTYLRDLGISNISIYKAVDEPERLQIILHELLEEVDVLVISGGISVGDYDFVKKGLENEGVEELFYKVSQKPGKPLWVGRTETQWVFALPGNPASTLTCFNQYVKPCLEAWMGKKNTFQPMGTFPLQTDFSKKGALTFFLKAKLENEGIKVLPGQESFNLIAYGNANGIAEIPKDLDFLPKGTMVRFFSW</sequence>
<dbReference type="Proteomes" id="UP001201449">
    <property type="component" value="Unassembled WGS sequence"/>
</dbReference>
<feature type="domain" description="MoaB/Mog" evidence="7">
    <location>
        <begin position="179"/>
        <end position="317"/>
    </location>
</feature>
<dbReference type="InterPro" id="IPR005110">
    <property type="entry name" value="MoeA_linker/N"/>
</dbReference>
<dbReference type="Gene3D" id="3.40.980.10">
    <property type="entry name" value="MoaB/Mog-like domain"/>
    <property type="match status" value="1"/>
</dbReference>
<dbReference type="SUPFAM" id="SSF63867">
    <property type="entry name" value="MoeA C-terminal domain-like"/>
    <property type="match status" value="1"/>
</dbReference>
<evidence type="ECO:0000313" key="9">
    <source>
        <dbReference type="Proteomes" id="UP001201449"/>
    </source>
</evidence>
<comment type="pathway">
    <text evidence="2 6">Cofactor biosynthesis; molybdopterin biosynthesis.</text>
</comment>
<evidence type="ECO:0000256" key="3">
    <source>
        <dbReference type="ARBA" id="ARBA00010763"/>
    </source>
</evidence>
<dbReference type="CDD" id="cd00887">
    <property type="entry name" value="MoeA"/>
    <property type="match status" value="1"/>
</dbReference>
<evidence type="ECO:0000259" key="7">
    <source>
        <dbReference type="SMART" id="SM00852"/>
    </source>
</evidence>
<dbReference type="InterPro" id="IPR036688">
    <property type="entry name" value="MoeA_C_domain_IV_sf"/>
</dbReference>
<keyword evidence="6" id="KW-0808">Transferase</keyword>
<dbReference type="InterPro" id="IPR005111">
    <property type="entry name" value="MoeA_C_domain_IV"/>
</dbReference>
<dbReference type="Gene3D" id="3.90.105.10">
    <property type="entry name" value="Molybdopterin biosynthesis moea protein, domain 2"/>
    <property type="match status" value="1"/>
</dbReference>
<dbReference type="PANTHER" id="PTHR10192">
    <property type="entry name" value="MOLYBDOPTERIN BIOSYNTHESIS PROTEIN"/>
    <property type="match status" value="1"/>
</dbReference>
<dbReference type="InterPro" id="IPR001453">
    <property type="entry name" value="MoaB/Mog_dom"/>
</dbReference>
<name>A0ABS9BUE3_9BACT</name>
<dbReference type="InterPro" id="IPR036425">
    <property type="entry name" value="MoaB/Mog-like_dom_sf"/>
</dbReference>
<dbReference type="Pfam" id="PF03454">
    <property type="entry name" value="MoeA_C"/>
    <property type="match status" value="1"/>
</dbReference>
<evidence type="ECO:0000256" key="2">
    <source>
        <dbReference type="ARBA" id="ARBA00005046"/>
    </source>
</evidence>
<evidence type="ECO:0000313" key="8">
    <source>
        <dbReference type="EMBL" id="MCF1751682.1"/>
    </source>
</evidence>
<comment type="function">
    <text evidence="1 6">Catalyzes the insertion of molybdate into adenylated molybdopterin with the concomitant release of AMP.</text>
</comment>
<dbReference type="RefSeq" id="WP_234861644.1">
    <property type="nucleotide sequence ID" value="NZ_JAKEVZ010000008.1"/>
</dbReference>
<keyword evidence="9" id="KW-1185">Reference proteome</keyword>
<dbReference type="InterPro" id="IPR038987">
    <property type="entry name" value="MoeA-like"/>
</dbReference>
<comment type="caution">
    <text evidence="8">The sequence shown here is derived from an EMBL/GenBank/DDBJ whole genome shotgun (WGS) entry which is preliminary data.</text>
</comment>
<dbReference type="Gene3D" id="2.40.340.10">
    <property type="entry name" value="MoeA, C-terminal, domain IV"/>
    <property type="match status" value="1"/>
</dbReference>
<reference evidence="8 9" key="1">
    <citation type="submission" date="2022-01" db="EMBL/GenBank/DDBJ databases">
        <title>Mariniradius saccharolyticus sp. nov., isolated from sediment of a river.</title>
        <authorList>
            <person name="Liu H."/>
        </authorList>
    </citation>
    <scope>NUCLEOTIDE SEQUENCE [LARGE SCALE GENOMIC DNA]</scope>
    <source>
        <strain evidence="8 9">RY-2</strain>
    </source>
</reference>
<keyword evidence="6" id="KW-0479">Metal-binding</keyword>
<evidence type="ECO:0000256" key="1">
    <source>
        <dbReference type="ARBA" id="ARBA00002901"/>
    </source>
</evidence>
<dbReference type="Gene3D" id="2.170.190.11">
    <property type="entry name" value="Molybdopterin biosynthesis moea protein, domain 3"/>
    <property type="match status" value="1"/>
</dbReference>
<comment type="catalytic activity">
    <reaction evidence="5">
        <text>adenylyl-molybdopterin + molybdate = Mo-molybdopterin + AMP + H(+)</text>
        <dbReference type="Rhea" id="RHEA:35047"/>
        <dbReference type="ChEBI" id="CHEBI:15378"/>
        <dbReference type="ChEBI" id="CHEBI:36264"/>
        <dbReference type="ChEBI" id="CHEBI:62727"/>
        <dbReference type="ChEBI" id="CHEBI:71302"/>
        <dbReference type="ChEBI" id="CHEBI:456215"/>
        <dbReference type="EC" id="2.10.1.1"/>
    </reaction>
</comment>
<evidence type="ECO:0000256" key="6">
    <source>
        <dbReference type="RuleBase" id="RU365090"/>
    </source>
</evidence>
<gene>
    <name evidence="8" type="ORF">L0U89_11435</name>
</gene>
<dbReference type="SMART" id="SM00852">
    <property type="entry name" value="MoCF_biosynth"/>
    <property type="match status" value="1"/>
</dbReference>
<dbReference type="EMBL" id="JAKEVZ010000008">
    <property type="protein sequence ID" value="MCF1751682.1"/>
    <property type="molecule type" value="Genomic_DNA"/>
</dbReference>
<protein>
    <recommendedName>
        <fullName evidence="6">Molybdopterin molybdenumtransferase</fullName>
        <ecNumber evidence="6">2.10.1.1</ecNumber>
    </recommendedName>
</protein>
<dbReference type="SUPFAM" id="SSF53218">
    <property type="entry name" value="Molybdenum cofactor biosynthesis proteins"/>
    <property type="match status" value="1"/>
</dbReference>
<dbReference type="NCBIfam" id="TIGR00177">
    <property type="entry name" value="molyb_syn"/>
    <property type="match status" value="1"/>
</dbReference>
<comment type="cofactor">
    <cofactor evidence="6">
        <name>Mg(2+)</name>
        <dbReference type="ChEBI" id="CHEBI:18420"/>
    </cofactor>
</comment>
<organism evidence="8 9">
    <name type="scientific">Mariniradius sediminis</name>
    <dbReference type="NCBI Taxonomy" id="2909237"/>
    <lineage>
        <taxon>Bacteria</taxon>
        <taxon>Pseudomonadati</taxon>
        <taxon>Bacteroidota</taxon>
        <taxon>Cytophagia</taxon>
        <taxon>Cytophagales</taxon>
        <taxon>Cyclobacteriaceae</taxon>
        <taxon>Mariniradius</taxon>
    </lineage>
</organism>
<evidence type="ECO:0000256" key="5">
    <source>
        <dbReference type="ARBA" id="ARBA00047317"/>
    </source>
</evidence>
<accession>A0ABS9BUE3</accession>
<proteinExistence type="inferred from homology"/>
<evidence type="ECO:0000256" key="4">
    <source>
        <dbReference type="ARBA" id="ARBA00023150"/>
    </source>
</evidence>